<dbReference type="Proteomes" id="UP000601361">
    <property type="component" value="Unassembled WGS sequence"/>
</dbReference>
<name>A0ABQ1WZ16_9BACT</name>
<dbReference type="EMBL" id="BMGS01000008">
    <property type="protein sequence ID" value="GGG51664.1"/>
    <property type="molecule type" value="Genomic_DNA"/>
</dbReference>
<sequence length="251" mass="28756">MSLSSENLTRLIDGLCLSEAHGVLIKKYLSAADSEVRELIAGARNLHIAWERRGGNWGNTLSGEQIDGFGNYLQKAHENLSHRFSTAVLEAESFARLTRVYMGFSDIEAVQSSFQNASYLVNDHLLAHLNYFKAISPKWLGDVELLGRFVLNVEDKSLKNLLKLMYVVELYSDKYYSTYDEAKVNYEKAKFDYVSKILSDIHPLEDDSLIGIYTNNYIACLYRILGMQLKEIKMSKYLVARRTNYPWAYFG</sequence>
<accession>A0ABQ1WZ16</accession>
<evidence type="ECO:0000313" key="1">
    <source>
        <dbReference type="EMBL" id="GGG51664.1"/>
    </source>
</evidence>
<evidence type="ECO:0000313" key="2">
    <source>
        <dbReference type="Proteomes" id="UP000601361"/>
    </source>
</evidence>
<keyword evidence="2" id="KW-1185">Reference proteome</keyword>
<dbReference type="RefSeq" id="WP_188558667.1">
    <property type="nucleotide sequence ID" value="NZ_BMGS01000008.1"/>
</dbReference>
<comment type="caution">
    <text evidence="1">The sequence shown here is derived from an EMBL/GenBank/DDBJ whole genome shotgun (WGS) entry which is preliminary data.</text>
</comment>
<protein>
    <submittedName>
        <fullName evidence="1">Uncharacterized protein</fullName>
    </submittedName>
</protein>
<reference evidence="2" key="1">
    <citation type="journal article" date="2019" name="Int. J. Syst. Evol. Microbiol.">
        <title>The Global Catalogue of Microorganisms (GCM) 10K type strain sequencing project: providing services to taxonomists for standard genome sequencing and annotation.</title>
        <authorList>
            <consortium name="The Broad Institute Genomics Platform"/>
            <consortium name="The Broad Institute Genome Sequencing Center for Infectious Disease"/>
            <person name="Wu L."/>
            <person name="Ma J."/>
        </authorList>
    </citation>
    <scope>NUCLEOTIDE SEQUENCE [LARGE SCALE GENOMIC DNA]</scope>
    <source>
        <strain evidence="2">CGMCC 1.12990</strain>
    </source>
</reference>
<gene>
    <name evidence="1" type="ORF">GCM10011378_29830</name>
</gene>
<proteinExistence type="predicted"/>
<organism evidence="1 2">
    <name type="scientific">Hymenobacter glacieicola</name>
    <dbReference type="NCBI Taxonomy" id="1562124"/>
    <lineage>
        <taxon>Bacteria</taxon>
        <taxon>Pseudomonadati</taxon>
        <taxon>Bacteroidota</taxon>
        <taxon>Cytophagia</taxon>
        <taxon>Cytophagales</taxon>
        <taxon>Hymenobacteraceae</taxon>
        <taxon>Hymenobacter</taxon>
    </lineage>
</organism>